<proteinExistence type="predicted"/>
<name>A0ABU7P9P1_9ACTN</name>
<feature type="compositionally biased region" description="Low complexity" evidence="2">
    <location>
        <begin position="365"/>
        <end position="390"/>
    </location>
</feature>
<feature type="compositionally biased region" description="Low complexity" evidence="2">
    <location>
        <begin position="89"/>
        <end position="114"/>
    </location>
</feature>
<sequence>MRRPQACGALRAGGARRAGRPPREGGRRARRGGGTRSGAGAAALVLAGLLALAGCGSAGSDASSKAANPAVASGGGAADANGGAGGGSQDSAAGDASRPTGAAPGASGRAAGPAGAPPAAPAYLVRTADLTVQTPHVRQQLDRAREYAVEAGGYPGDEDTTVDARGHAASTVQLRVPPSAYDRLLTELGGLGTLLDRKVAVKDVTGQVVDVQSRIRSQQASVARVRKLMDQAGSLTDVVTLESELSTRESDLEALEAQQASLKSQTGLATVTLRLTEPPVKAAPPEKPVRKKGDGLGTTVGHAAGDGWHAFYVTVRALLVVIVVVLPFAVVLVLGWFVFRRVRGRLPRRSVSAPPSPWGPVPEQARPVPAVPADAPSAPKSGTGPETAPRSEPEPEPAPEPAPAPDRD</sequence>
<dbReference type="RefSeq" id="WP_330794462.1">
    <property type="nucleotide sequence ID" value="NZ_JAZEWV010000007.1"/>
</dbReference>
<evidence type="ECO:0000256" key="2">
    <source>
        <dbReference type="SAM" id="MobiDB-lite"/>
    </source>
</evidence>
<feature type="compositionally biased region" description="Low complexity" evidence="2">
    <location>
        <begin position="1"/>
        <end position="15"/>
    </location>
</feature>
<dbReference type="Proteomes" id="UP001344658">
    <property type="component" value="Unassembled WGS sequence"/>
</dbReference>
<protein>
    <submittedName>
        <fullName evidence="5">DUF4349 domain-containing protein</fullName>
    </submittedName>
</protein>
<comment type="caution">
    <text evidence="5">The sequence shown here is derived from an EMBL/GenBank/DDBJ whole genome shotgun (WGS) entry which is preliminary data.</text>
</comment>
<feature type="compositionally biased region" description="Low complexity" evidence="2">
    <location>
        <begin position="56"/>
        <end position="72"/>
    </location>
</feature>
<evidence type="ECO:0000313" key="6">
    <source>
        <dbReference type="Proteomes" id="UP001344658"/>
    </source>
</evidence>
<organism evidence="5 6">
    <name type="scientific">Actinacidiphila polyblastidii</name>
    <dbReference type="NCBI Taxonomy" id="3110430"/>
    <lineage>
        <taxon>Bacteria</taxon>
        <taxon>Bacillati</taxon>
        <taxon>Actinomycetota</taxon>
        <taxon>Actinomycetes</taxon>
        <taxon>Kitasatosporales</taxon>
        <taxon>Streptomycetaceae</taxon>
        <taxon>Actinacidiphila</taxon>
    </lineage>
</organism>
<reference evidence="5 6" key="1">
    <citation type="submission" date="2023-12" db="EMBL/GenBank/DDBJ databases">
        <title>Streptomyces sp. V4-01.</title>
        <authorList>
            <person name="Somphong A."/>
            <person name="Phongsopitanun W."/>
        </authorList>
    </citation>
    <scope>NUCLEOTIDE SEQUENCE [LARGE SCALE GENOMIC DNA]</scope>
    <source>
        <strain evidence="5 6">V4-01</strain>
    </source>
</reference>
<keyword evidence="3" id="KW-1133">Transmembrane helix</keyword>
<dbReference type="Pfam" id="PF14257">
    <property type="entry name" value="DUF4349"/>
    <property type="match status" value="1"/>
</dbReference>
<evidence type="ECO:0000259" key="4">
    <source>
        <dbReference type="Pfam" id="PF14257"/>
    </source>
</evidence>
<feature type="compositionally biased region" description="Gly residues" evidence="2">
    <location>
        <begin position="73"/>
        <end position="88"/>
    </location>
</feature>
<keyword evidence="3" id="KW-0812">Transmembrane</keyword>
<feature type="domain" description="DUF4349" evidence="4">
    <location>
        <begin position="124"/>
        <end position="340"/>
    </location>
</feature>
<dbReference type="InterPro" id="IPR025645">
    <property type="entry name" value="DUF4349"/>
</dbReference>
<evidence type="ECO:0000313" key="5">
    <source>
        <dbReference type="EMBL" id="MEE4542526.1"/>
    </source>
</evidence>
<accession>A0ABU7P9P1</accession>
<gene>
    <name evidence="5" type="ORF">V2S66_11185</name>
</gene>
<feature type="region of interest" description="Disordered" evidence="2">
    <location>
        <begin position="1"/>
        <end position="37"/>
    </location>
</feature>
<feature type="transmembrane region" description="Helical" evidence="3">
    <location>
        <begin position="317"/>
        <end position="339"/>
    </location>
</feature>
<keyword evidence="3" id="KW-0472">Membrane</keyword>
<keyword evidence="1" id="KW-0175">Coiled coil</keyword>
<feature type="region of interest" description="Disordered" evidence="2">
    <location>
        <begin position="56"/>
        <end position="118"/>
    </location>
</feature>
<feature type="region of interest" description="Disordered" evidence="2">
    <location>
        <begin position="349"/>
        <end position="408"/>
    </location>
</feature>
<keyword evidence="6" id="KW-1185">Reference proteome</keyword>
<dbReference type="EMBL" id="JAZEWV010000007">
    <property type="protein sequence ID" value="MEE4542526.1"/>
    <property type="molecule type" value="Genomic_DNA"/>
</dbReference>
<evidence type="ECO:0000256" key="1">
    <source>
        <dbReference type="SAM" id="Coils"/>
    </source>
</evidence>
<feature type="compositionally biased region" description="Pro residues" evidence="2">
    <location>
        <begin position="396"/>
        <end position="408"/>
    </location>
</feature>
<feature type="coiled-coil region" evidence="1">
    <location>
        <begin position="238"/>
        <end position="265"/>
    </location>
</feature>
<evidence type="ECO:0000256" key="3">
    <source>
        <dbReference type="SAM" id="Phobius"/>
    </source>
</evidence>